<dbReference type="GO" id="GO:0009297">
    <property type="term" value="P:pilus assembly"/>
    <property type="evidence" value="ECO:0007669"/>
    <property type="project" value="InterPro"/>
</dbReference>
<organism evidence="1">
    <name type="scientific">Salmonella enterica subsp. enterica serovar Bareilly</name>
    <dbReference type="NCBI Taxonomy" id="58096"/>
    <lineage>
        <taxon>Bacteria</taxon>
        <taxon>Pseudomonadati</taxon>
        <taxon>Pseudomonadota</taxon>
        <taxon>Gammaproteobacteria</taxon>
        <taxon>Enterobacterales</taxon>
        <taxon>Enterobacteriaceae</taxon>
        <taxon>Salmonella</taxon>
    </lineage>
</organism>
<dbReference type="Pfam" id="PF00577">
    <property type="entry name" value="Usher"/>
    <property type="match status" value="1"/>
</dbReference>
<dbReference type="GO" id="GO:0015473">
    <property type="term" value="F:fimbrial usher porin activity"/>
    <property type="evidence" value="ECO:0007669"/>
    <property type="project" value="InterPro"/>
</dbReference>
<proteinExistence type="predicted"/>
<reference evidence="1" key="1">
    <citation type="submission" date="2018-06" db="EMBL/GenBank/DDBJ databases">
        <authorList>
            <person name="Ashton P.M."/>
            <person name="Dallman T."/>
            <person name="Nair S."/>
            <person name="De Pinna E."/>
            <person name="Peters T."/>
            <person name="Grant K."/>
        </authorList>
    </citation>
    <scope>NUCLEOTIDE SEQUENCE [LARGE SCALE GENOMIC DNA]</scope>
    <source>
        <strain evidence="1">374035</strain>
    </source>
</reference>
<dbReference type="Proteomes" id="UP000839659">
    <property type="component" value="Unassembled WGS sequence"/>
</dbReference>
<accession>A0A5U9SRW0</accession>
<feature type="non-terminal residue" evidence="1">
    <location>
        <position position="205"/>
    </location>
</feature>
<feature type="non-terminal residue" evidence="1">
    <location>
        <position position="1"/>
    </location>
</feature>
<dbReference type="PANTHER" id="PTHR30451">
    <property type="entry name" value="OUTER MEMBRANE USHER PROTEIN"/>
    <property type="match status" value="1"/>
</dbReference>
<protein>
    <submittedName>
        <fullName evidence="1">Outer membrane usher protein PefC</fullName>
    </submittedName>
</protein>
<evidence type="ECO:0000313" key="1">
    <source>
        <dbReference type="EMBL" id="EBS4098610.1"/>
    </source>
</evidence>
<gene>
    <name evidence="1" type="ORF">DPS53_25745</name>
</gene>
<comment type="caution">
    <text evidence="1">The sequence shown here is derived from an EMBL/GenBank/DDBJ whole genome shotgun (WGS) entry which is preliminary data.</text>
</comment>
<dbReference type="InterPro" id="IPR000015">
    <property type="entry name" value="Fimb_usher"/>
</dbReference>
<dbReference type="PANTHER" id="PTHR30451:SF5">
    <property type="entry name" value="SLR0019 PROTEIN"/>
    <property type="match status" value="1"/>
</dbReference>
<dbReference type="GO" id="GO:0009279">
    <property type="term" value="C:cell outer membrane"/>
    <property type="evidence" value="ECO:0007669"/>
    <property type="project" value="TreeGrafter"/>
</dbReference>
<dbReference type="AlphaFoldDB" id="A0A5U9SRW0"/>
<dbReference type="EMBL" id="AAGVJY010000074">
    <property type="protein sequence ID" value="EBS4098610.1"/>
    <property type="molecule type" value="Genomic_DNA"/>
</dbReference>
<name>A0A5U9SRW0_SALET</name>
<sequence length="205" mass="21930">DSDLEGGVFAASYGYGLDGLTLRTGGVFNRDWQGASAGAVLGLGYLGALSADGAYATAKYRDGSRSGNKVKLAWSKQLALTNTGLRVSWSHQSEEYEDMSSFNPAETWLQQNQGRRTRDEWNAGISQPVGGLFSLSASGWQRCYYPASTTGSYRYADDNGKETGITGTLSTQIKSVSLNLGWSGSRNMNGENTWSASASVSVPFT</sequence>